<keyword evidence="3" id="KW-1185">Reference proteome</keyword>
<protein>
    <recommendedName>
        <fullName evidence="1">F-box domain-containing protein</fullName>
    </recommendedName>
</protein>
<dbReference type="SMART" id="SM00256">
    <property type="entry name" value="FBOX"/>
    <property type="match status" value="1"/>
</dbReference>
<dbReference type="PANTHER" id="PTHR31111:SF47">
    <property type="entry name" value="F-BOX ASSOCIATED UBIQUITINATION EFFECTOR FAMILY PROTEIN"/>
    <property type="match status" value="1"/>
</dbReference>
<dbReference type="Pfam" id="PF00646">
    <property type="entry name" value="F-box"/>
    <property type="match status" value="1"/>
</dbReference>
<dbReference type="NCBIfam" id="TIGR01640">
    <property type="entry name" value="F_box_assoc_1"/>
    <property type="match status" value="1"/>
</dbReference>
<proteinExistence type="predicted"/>
<dbReference type="InterPro" id="IPR036047">
    <property type="entry name" value="F-box-like_dom_sf"/>
</dbReference>
<gene>
    <name evidence="2" type="ORF">TAV2_LOCUS16536</name>
</gene>
<evidence type="ECO:0000313" key="2">
    <source>
        <dbReference type="EMBL" id="CAH2065093.1"/>
    </source>
</evidence>
<dbReference type="SUPFAM" id="SSF81383">
    <property type="entry name" value="F-box domain"/>
    <property type="match status" value="1"/>
</dbReference>
<organism evidence="2 3">
    <name type="scientific">Thlaspi arvense</name>
    <name type="common">Field penny-cress</name>
    <dbReference type="NCBI Taxonomy" id="13288"/>
    <lineage>
        <taxon>Eukaryota</taxon>
        <taxon>Viridiplantae</taxon>
        <taxon>Streptophyta</taxon>
        <taxon>Embryophyta</taxon>
        <taxon>Tracheophyta</taxon>
        <taxon>Spermatophyta</taxon>
        <taxon>Magnoliopsida</taxon>
        <taxon>eudicotyledons</taxon>
        <taxon>Gunneridae</taxon>
        <taxon>Pentapetalae</taxon>
        <taxon>rosids</taxon>
        <taxon>malvids</taxon>
        <taxon>Brassicales</taxon>
        <taxon>Brassicaceae</taxon>
        <taxon>Thlaspideae</taxon>
        <taxon>Thlaspi</taxon>
    </lineage>
</organism>
<evidence type="ECO:0000259" key="1">
    <source>
        <dbReference type="SMART" id="SM00256"/>
    </source>
</evidence>
<dbReference type="PANTHER" id="PTHR31111">
    <property type="entry name" value="BNAA05G37150D PROTEIN-RELATED"/>
    <property type="match status" value="1"/>
</dbReference>
<feature type="domain" description="F-box" evidence="1">
    <location>
        <begin position="7"/>
        <end position="46"/>
    </location>
</feature>
<accession>A0AAU9SFH0</accession>
<dbReference type="CDD" id="cd22157">
    <property type="entry name" value="F-box_AtFBW1-like"/>
    <property type="match status" value="1"/>
</dbReference>
<dbReference type="AlphaFoldDB" id="A0AAU9SFH0"/>
<dbReference type="Pfam" id="PF08268">
    <property type="entry name" value="FBA_3"/>
    <property type="match status" value="1"/>
</dbReference>
<dbReference type="InterPro" id="IPR017451">
    <property type="entry name" value="F-box-assoc_interact_dom"/>
</dbReference>
<name>A0AAU9SFH0_THLAR</name>
<dbReference type="InterPro" id="IPR013187">
    <property type="entry name" value="F-box-assoc_dom_typ3"/>
</dbReference>
<sequence>MMAAVYIPLDLQIEILLRLPEKSLYRFRSVSKVWYSIITSDFMNIVASLAAPPRLLIAFAEFYGEESLVASLLSSSSSSYRDFGQVNIKGKVVYNAVRGLICVGAGFANVGICNPSTRQVHNLPQLRFKSTPQIFPRPEYIFGYDPVEDQYKVLAVDQWPQRGEHKVLVLGGEEAWREASCVICPHFVYTRGLYMNGAMYYGASKEDINPNNGIFQNTFSRRNNNSIIVSFDVRLETFNIIKVPSKVLPIGYKNLWGHITDKTMHKTLINYRGKIGVVEKPGEDSFKMWVVEVAEKEEWSFNTFHLPESAAGLDFKVVDTFHNGEICLVPRQLSDPFRLFYYNLEKKSMRSVIIEGLPVSKFKQVHQLSVTVSEHHESFMLLET</sequence>
<dbReference type="EMBL" id="OU466861">
    <property type="protein sequence ID" value="CAH2065093.1"/>
    <property type="molecule type" value="Genomic_DNA"/>
</dbReference>
<dbReference type="Proteomes" id="UP000836841">
    <property type="component" value="Chromosome 5"/>
</dbReference>
<dbReference type="InterPro" id="IPR001810">
    <property type="entry name" value="F-box_dom"/>
</dbReference>
<evidence type="ECO:0000313" key="3">
    <source>
        <dbReference type="Proteomes" id="UP000836841"/>
    </source>
</evidence>
<reference evidence="2 3" key="1">
    <citation type="submission" date="2022-03" db="EMBL/GenBank/DDBJ databases">
        <authorList>
            <person name="Nunn A."/>
            <person name="Chopra R."/>
            <person name="Nunn A."/>
            <person name="Contreras Garrido A."/>
        </authorList>
    </citation>
    <scope>NUCLEOTIDE SEQUENCE [LARGE SCALE GENOMIC DNA]</scope>
</reference>